<dbReference type="InterPro" id="IPR011992">
    <property type="entry name" value="EF-hand-dom_pair"/>
</dbReference>
<accession>S4RQZ1</accession>
<dbReference type="InterPro" id="IPR019577">
    <property type="entry name" value="SPARC/Testican_Ca-bd-dom"/>
</dbReference>
<keyword evidence="3" id="KW-0106">Calcium</keyword>
<dbReference type="Pfam" id="PF10591">
    <property type="entry name" value="SPARC_Ca_bdg"/>
    <property type="match status" value="1"/>
</dbReference>
<reference evidence="8" key="2">
    <citation type="submission" date="2025-09" db="UniProtKB">
        <authorList>
            <consortium name="Ensembl"/>
        </authorList>
    </citation>
    <scope>IDENTIFICATION</scope>
</reference>
<evidence type="ECO:0000259" key="7">
    <source>
        <dbReference type="Pfam" id="PF10591"/>
    </source>
</evidence>
<reference evidence="8" key="1">
    <citation type="submission" date="2025-08" db="UniProtKB">
        <authorList>
            <consortium name="Ensembl"/>
        </authorList>
    </citation>
    <scope>IDENTIFICATION</scope>
</reference>
<dbReference type="GeneTree" id="ENSGT00390000018436"/>
<dbReference type="PROSITE" id="PS00018">
    <property type="entry name" value="EF_HAND_1"/>
    <property type="match status" value="1"/>
</dbReference>
<dbReference type="Ensembl" id="ENSPMAT00000007661.1">
    <property type="protein sequence ID" value="ENSPMAP00000007627.1"/>
    <property type="gene ID" value="ENSPMAG00000006923.1"/>
</dbReference>
<dbReference type="InterPro" id="IPR018247">
    <property type="entry name" value="EF_Hand_1_Ca_BS"/>
</dbReference>
<name>S4RQZ1_PETMA</name>
<evidence type="ECO:0000256" key="5">
    <source>
        <dbReference type="ARBA" id="ARBA00023180"/>
    </source>
</evidence>
<comment type="subcellular location">
    <subcellularLocation>
        <location evidence="1">Secreted</location>
    </subcellularLocation>
</comment>
<evidence type="ECO:0000256" key="1">
    <source>
        <dbReference type="ARBA" id="ARBA00004613"/>
    </source>
</evidence>
<feature type="region of interest" description="Disordered" evidence="6">
    <location>
        <begin position="95"/>
        <end position="130"/>
    </location>
</feature>
<dbReference type="GO" id="GO:0005509">
    <property type="term" value="F:calcium ion binding"/>
    <property type="evidence" value="ECO:0007669"/>
    <property type="project" value="InterPro"/>
</dbReference>
<protein>
    <recommendedName>
        <fullName evidence="7">SPARC/Testican calcium-binding domain-containing protein</fullName>
    </recommendedName>
</protein>
<dbReference type="HOGENOM" id="CLU_135964_0_0_1"/>
<proteinExistence type="predicted"/>
<evidence type="ECO:0000256" key="6">
    <source>
        <dbReference type="SAM" id="MobiDB-lite"/>
    </source>
</evidence>
<keyword evidence="2" id="KW-0964">Secreted</keyword>
<evidence type="ECO:0000256" key="2">
    <source>
        <dbReference type="ARBA" id="ARBA00022525"/>
    </source>
</evidence>
<dbReference type="GO" id="GO:0030198">
    <property type="term" value="P:extracellular matrix organization"/>
    <property type="evidence" value="ECO:0007669"/>
    <property type="project" value="TreeGrafter"/>
</dbReference>
<dbReference type="SUPFAM" id="SSF47473">
    <property type="entry name" value="EF-hand"/>
    <property type="match status" value="1"/>
</dbReference>
<evidence type="ECO:0000313" key="8">
    <source>
        <dbReference type="Ensembl" id="ENSPMAP00000007627.1"/>
    </source>
</evidence>
<dbReference type="OMA" id="RYCDEDQ"/>
<keyword evidence="4" id="KW-1015">Disulfide bond</keyword>
<feature type="compositionally biased region" description="Polar residues" evidence="6">
    <location>
        <begin position="117"/>
        <end position="130"/>
    </location>
</feature>
<feature type="domain" description="SPARC/Testican calcium-binding" evidence="7">
    <location>
        <begin position="23"/>
        <end position="90"/>
    </location>
</feature>
<organism evidence="8">
    <name type="scientific">Petromyzon marinus</name>
    <name type="common">Sea lamprey</name>
    <dbReference type="NCBI Taxonomy" id="7757"/>
    <lineage>
        <taxon>Eukaryota</taxon>
        <taxon>Metazoa</taxon>
        <taxon>Chordata</taxon>
        <taxon>Craniata</taxon>
        <taxon>Vertebrata</taxon>
        <taxon>Cyclostomata</taxon>
        <taxon>Hyperoartia</taxon>
        <taxon>Petromyzontiformes</taxon>
        <taxon>Petromyzontidae</taxon>
        <taxon>Petromyzon</taxon>
    </lineage>
</organism>
<dbReference type="GO" id="GO:0008201">
    <property type="term" value="F:heparin binding"/>
    <property type="evidence" value="ECO:0007669"/>
    <property type="project" value="TreeGrafter"/>
</dbReference>
<evidence type="ECO:0000256" key="3">
    <source>
        <dbReference type="ARBA" id="ARBA00022837"/>
    </source>
</evidence>
<evidence type="ECO:0000256" key="4">
    <source>
        <dbReference type="ARBA" id="ARBA00023157"/>
    </source>
</evidence>
<sequence length="130" mass="14533">MVKAVKTAESSPGMKMEEPDPSQTLEERAVRWFFTQLDRSGRGAVGRKEMRPLRRFLKRRPKPQRCGRKFMEYCDLNGNKALSLPELKGCLGVGREQSERGDAQRGVGGGGAMGVTLIQSQSTQRSKYRG</sequence>
<dbReference type="PANTHER" id="PTHR12352:SF30">
    <property type="entry name" value="FI05255P"/>
    <property type="match status" value="1"/>
</dbReference>
<dbReference type="Gene3D" id="1.10.238.10">
    <property type="entry name" value="EF-hand"/>
    <property type="match status" value="1"/>
</dbReference>
<keyword evidence="5" id="KW-0325">Glycoprotein</keyword>
<feature type="region of interest" description="Disordered" evidence="6">
    <location>
        <begin position="1"/>
        <end position="24"/>
    </location>
</feature>
<dbReference type="InterPro" id="IPR051950">
    <property type="entry name" value="Dev_reg/Prot_inhib"/>
</dbReference>
<dbReference type="GO" id="GO:0050840">
    <property type="term" value="F:extracellular matrix binding"/>
    <property type="evidence" value="ECO:0007669"/>
    <property type="project" value="TreeGrafter"/>
</dbReference>
<dbReference type="GO" id="GO:0005604">
    <property type="term" value="C:basement membrane"/>
    <property type="evidence" value="ECO:0007669"/>
    <property type="project" value="TreeGrafter"/>
</dbReference>
<dbReference type="PANTHER" id="PTHR12352">
    <property type="entry name" value="SECRETED MODULAR CALCIUM-BINDING PROTEIN"/>
    <property type="match status" value="1"/>
</dbReference>
<dbReference type="GO" id="GO:0005615">
    <property type="term" value="C:extracellular space"/>
    <property type="evidence" value="ECO:0007669"/>
    <property type="project" value="TreeGrafter"/>
</dbReference>
<dbReference type="AlphaFoldDB" id="S4RQZ1"/>